<dbReference type="Pfam" id="PF00018">
    <property type="entry name" value="SH3_1"/>
    <property type="match status" value="1"/>
</dbReference>
<feature type="binding site" evidence="7">
    <location>
        <position position="324"/>
    </location>
    <ligand>
        <name>a 1,2-diacyl-sn-glycero-3-phospho-(1D-myo-inositol-4,5-bisphosphate)</name>
        <dbReference type="ChEBI" id="CHEBI:58456"/>
    </ligand>
</feature>
<comment type="similarity">
    <text evidence="2 6">Belongs to the sorting nexin family.</text>
</comment>
<evidence type="ECO:0000259" key="10">
    <source>
        <dbReference type="PROSITE" id="PS50002"/>
    </source>
</evidence>
<dbReference type="CDD" id="cd07626">
    <property type="entry name" value="BAR_SNX9_like"/>
    <property type="match status" value="1"/>
</dbReference>
<dbReference type="AlphaFoldDB" id="A0A182Q270"/>
<dbReference type="PANTHER" id="PTHR45827">
    <property type="entry name" value="SORTING NEXIN"/>
    <property type="match status" value="1"/>
</dbReference>
<dbReference type="STRING" id="69004.A0A182Q270"/>
<name>A0A182Q270_9DIPT</name>
<dbReference type="InterPro" id="IPR001452">
    <property type="entry name" value="SH3_domain"/>
</dbReference>
<dbReference type="SUPFAM" id="SSF64268">
    <property type="entry name" value="PX domain"/>
    <property type="match status" value="1"/>
</dbReference>
<feature type="binding site" evidence="7">
    <location>
        <position position="284"/>
    </location>
    <ligand>
        <name>a 1,2-diacyl-sn-glycero-3-phospho-(1D-myo-inositol-4,5-bisphosphate)</name>
        <dbReference type="ChEBI" id="CHEBI:58456"/>
    </ligand>
</feature>
<dbReference type="Gene3D" id="1.20.1270.60">
    <property type="entry name" value="Arfaptin homology (AH) domain/BAR domain"/>
    <property type="match status" value="1"/>
</dbReference>
<dbReference type="SMART" id="SM00326">
    <property type="entry name" value="SH3"/>
    <property type="match status" value="1"/>
</dbReference>
<dbReference type="Gene3D" id="2.30.30.40">
    <property type="entry name" value="SH3 Domains"/>
    <property type="match status" value="1"/>
</dbReference>
<dbReference type="GO" id="GO:0030659">
    <property type="term" value="C:cytoplasmic vesicle membrane"/>
    <property type="evidence" value="ECO:0007669"/>
    <property type="project" value="UniProtKB-SubCell"/>
</dbReference>
<evidence type="ECO:0000256" key="2">
    <source>
        <dbReference type="ARBA" id="ARBA00010883"/>
    </source>
</evidence>
<dbReference type="Gene3D" id="3.30.1520.10">
    <property type="entry name" value="Phox-like domain"/>
    <property type="match status" value="1"/>
</dbReference>
<dbReference type="SUPFAM" id="SSF50044">
    <property type="entry name" value="SH3-domain"/>
    <property type="match status" value="1"/>
</dbReference>
<accession>A0A182Q270</accession>
<dbReference type="GO" id="GO:0035091">
    <property type="term" value="F:phosphatidylinositol binding"/>
    <property type="evidence" value="ECO:0007669"/>
    <property type="project" value="InterPro"/>
</dbReference>
<feature type="domain" description="SH3" evidence="10">
    <location>
        <begin position="1"/>
        <end position="61"/>
    </location>
</feature>
<dbReference type="PROSITE" id="PS50002">
    <property type="entry name" value="SH3"/>
    <property type="match status" value="1"/>
</dbReference>
<keyword evidence="5" id="KW-0968">Cytoplasmic vesicle</keyword>
<reference evidence="12" key="2">
    <citation type="submission" date="2020-05" db="UniProtKB">
        <authorList>
            <consortium name="EnsemblMetazoa"/>
        </authorList>
    </citation>
    <scope>IDENTIFICATION</scope>
    <source>
        <strain evidence="12">FAR1</strain>
    </source>
</reference>
<evidence type="ECO:0000313" key="13">
    <source>
        <dbReference type="Proteomes" id="UP000075886"/>
    </source>
</evidence>
<keyword evidence="13" id="KW-1185">Reference proteome</keyword>
<dbReference type="InterPro" id="IPR014536">
    <property type="entry name" value="Snx9_fam"/>
</dbReference>
<evidence type="ECO:0000256" key="5">
    <source>
        <dbReference type="ARBA" id="ARBA00023329"/>
    </source>
</evidence>
<dbReference type="CDD" id="cd06862">
    <property type="entry name" value="PX_SNX9_18_like"/>
    <property type="match status" value="1"/>
</dbReference>
<dbReference type="PIRSF" id="PIRSF027744">
    <property type="entry name" value="Snx9"/>
    <property type="match status" value="1"/>
</dbReference>
<protein>
    <recommendedName>
        <fullName evidence="6">Sorting nexin</fullName>
    </recommendedName>
</protein>
<feature type="compositionally biased region" description="Low complexity" evidence="9">
    <location>
        <begin position="139"/>
        <end position="167"/>
    </location>
</feature>
<evidence type="ECO:0000259" key="11">
    <source>
        <dbReference type="PROSITE" id="PS50195"/>
    </source>
</evidence>
<evidence type="ECO:0000313" key="12">
    <source>
        <dbReference type="EnsemblMetazoa" id="AFAF001617-PA"/>
    </source>
</evidence>
<feature type="compositionally biased region" description="Pro residues" evidence="9">
    <location>
        <begin position="68"/>
        <end position="78"/>
    </location>
</feature>
<evidence type="ECO:0000256" key="7">
    <source>
        <dbReference type="PIRSR" id="PIRSR027744-1"/>
    </source>
</evidence>
<evidence type="ECO:0000256" key="4">
    <source>
        <dbReference type="ARBA" id="ARBA00023136"/>
    </source>
</evidence>
<organism evidence="12 13">
    <name type="scientific">Anopheles farauti</name>
    <dbReference type="NCBI Taxonomy" id="69004"/>
    <lineage>
        <taxon>Eukaryota</taxon>
        <taxon>Metazoa</taxon>
        <taxon>Ecdysozoa</taxon>
        <taxon>Arthropoda</taxon>
        <taxon>Hexapoda</taxon>
        <taxon>Insecta</taxon>
        <taxon>Pterygota</taxon>
        <taxon>Neoptera</taxon>
        <taxon>Endopterygota</taxon>
        <taxon>Diptera</taxon>
        <taxon>Nematocera</taxon>
        <taxon>Culicoidea</taxon>
        <taxon>Culicidae</taxon>
        <taxon>Anophelinae</taxon>
        <taxon>Anopheles</taxon>
    </lineage>
</organism>
<dbReference type="InterPro" id="IPR036871">
    <property type="entry name" value="PX_dom_sf"/>
</dbReference>
<dbReference type="PROSITE" id="PS50195">
    <property type="entry name" value="PX"/>
    <property type="match status" value="1"/>
</dbReference>
<dbReference type="EMBL" id="AXCN02001106">
    <property type="status" value="NOT_ANNOTATED_CDS"/>
    <property type="molecule type" value="Genomic_DNA"/>
</dbReference>
<dbReference type="GO" id="GO:0097320">
    <property type="term" value="P:plasma membrane tubulation"/>
    <property type="evidence" value="ECO:0007669"/>
    <property type="project" value="TreeGrafter"/>
</dbReference>
<evidence type="ECO:0000256" key="6">
    <source>
        <dbReference type="PIRNR" id="PIRNR027744"/>
    </source>
</evidence>
<dbReference type="CDD" id="cd11763">
    <property type="entry name" value="SH3_SNX9_like"/>
    <property type="match status" value="1"/>
</dbReference>
<dbReference type="InterPro" id="IPR027267">
    <property type="entry name" value="AH/BAR_dom_sf"/>
</dbReference>
<evidence type="ECO:0000256" key="3">
    <source>
        <dbReference type="ARBA" id="ARBA00022443"/>
    </source>
</evidence>
<keyword evidence="3 8" id="KW-0728">SH3 domain</keyword>
<dbReference type="Pfam" id="PF10456">
    <property type="entry name" value="BAR_3_WASP_bdg"/>
    <property type="match status" value="1"/>
</dbReference>
<keyword evidence="4" id="KW-0472">Membrane</keyword>
<dbReference type="GO" id="GO:0015031">
    <property type="term" value="P:protein transport"/>
    <property type="evidence" value="ECO:0007669"/>
    <property type="project" value="InterPro"/>
</dbReference>
<dbReference type="VEuPathDB" id="VectorBase:AFAF001617"/>
<feature type="binding site" evidence="7">
    <location>
        <position position="286"/>
    </location>
    <ligand>
        <name>a 1,2-diacyl-sn-glycero-3-phospho-(1D-myo-inositol-4,5-bisphosphate)</name>
        <dbReference type="ChEBI" id="CHEBI:58456"/>
    </ligand>
</feature>
<feature type="region of interest" description="Disordered" evidence="9">
    <location>
        <begin position="62"/>
        <end position="182"/>
    </location>
</feature>
<dbReference type="InterPro" id="IPR001683">
    <property type="entry name" value="PX_dom"/>
</dbReference>
<dbReference type="GO" id="GO:0016197">
    <property type="term" value="P:endosomal transport"/>
    <property type="evidence" value="ECO:0007669"/>
    <property type="project" value="TreeGrafter"/>
</dbReference>
<dbReference type="SMART" id="SM00312">
    <property type="entry name" value="PX"/>
    <property type="match status" value="1"/>
</dbReference>
<dbReference type="Proteomes" id="UP000075886">
    <property type="component" value="Unassembled WGS sequence"/>
</dbReference>
<dbReference type="FunFam" id="3.30.1520.10:FF:000004">
    <property type="entry name" value="Sorting nexin"/>
    <property type="match status" value="1"/>
</dbReference>
<dbReference type="InterPro" id="IPR019497">
    <property type="entry name" value="Sorting_nexin_WASP-bd-dom"/>
</dbReference>
<dbReference type="InterPro" id="IPR036028">
    <property type="entry name" value="SH3-like_dom_sf"/>
</dbReference>
<evidence type="ECO:0000256" key="9">
    <source>
        <dbReference type="SAM" id="MobiDB-lite"/>
    </source>
</evidence>
<dbReference type="PANTHER" id="PTHR45827:SF1">
    <property type="entry name" value="SORTING NEXIN"/>
    <property type="match status" value="1"/>
</dbReference>
<evidence type="ECO:0000256" key="8">
    <source>
        <dbReference type="PROSITE-ProRule" id="PRU00192"/>
    </source>
</evidence>
<dbReference type="Pfam" id="PF00787">
    <property type="entry name" value="PX"/>
    <property type="match status" value="1"/>
</dbReference>
<proteinExistence type="inferred from homology"/>
<reference evidence="13" key="1">
    <citation type="submission" date="2014-01" db="EMBL/GenBank/DDBJ databases">
        <title>The Genome Sequence of Anopheles farauti FAR1 (V2).</title>
        <authorList>
            <consortium name="The Broad Institute Genomics Platform"/>
            <person name="Neafsey D.E."/>
            <person name="Besansky N."/>
            <person name="Howell P."/>
            <person name="Walton C."/>
            <person name="Young S.K."/>
            <person name="Zeng Q."/>
            <person name="Gargeya S."/>
            <person name="Fitzgerald M."/>
            <person name="Haas B."/>
            <person name="Abouelleil A."/>
            <person name="Allen A.W."/>
            <person name="Alvarado L."/>
            <person name="Arachchi H.M."/>
            <person name="Berlin A.M."/>
            <person name="Chapman S.B."/>
            <person name="Gainer-Dewar J."/>
            <person name="Goldberg J."/>
            <person name="Griggs A."/>
            <person name="Gujja S."/>
            <person name="Hansen M."/>
            <person name="Howarth C."/>
            <person name="Imamovic A."/>
            <person name="Ireland A."/>
            <person name="Larimer J."/>
            <person name="McCowan C."/>
            <person name="Murphy C."/>
            <person name="Pearson M."/>
            <person name="Poon T.W."/>
            <person name="Priest M."/>
            <person name="Roberts A."/>
            <person name="Saif S."/>
            <person name="Shea T."/>
            <person name="Sisk P."/>
            <person name="Sykes S."/>
            <person name="Wortman J."/>
            <person name="Nusbaum C."/>
            <person name="Birren B."/>
        </authorList>
    </citation>
    <scope>NUCLEOTIDE SEQUENCE [LARGE SCALE GENOMIC DNA]</scope>
    <source>
        <strain evidence="13">FAR1</strain>
    </source>
</reference>
<feature type="compositionally biased region" description="Acidic residues" evidence="9">
    <location>
        <begin position="100"/>
        <end position="121"/>
    </location>
</feature>
<evidence type="ECO:0000256" key="1">
    <source>
        <dbReference type="ARBA" id="ARBA00004156"/>
    </source>
</evidence>
<feature type="domain" description="PX" evidence="11">
    <location>
        <begin position="248"/>
        <end position="358"/>
    </location>
</feature>
<dbReference type="GO" id="GO:0005886">
    <property type="term" value="C:plasma membrane"/>
    <property type="evidence" value="ECO:0007669"/>
    <property type="project" value="TreeGrafter"/>
</dbReference>
<dbReference type="GO" id="GO:0000278">
    <property type="term" value="P:mitotic cell cycle"/>
    <property type="evidence" value="ECO:0007669"/>
    <property type="project" value="InterPro"/>
</dbReference>
<dbReference type="EnsemblMetazoa" id="AFAF001617-RA">
    <property type="protein sequence ID" value="AFAF001617-PA"/>
    <property type="gene ID" value="AFAF001617"/>
</dbReference>
<dbReference type="GO" id="GO:0006897">
    <property type="term" value="P:endocytosis"/>
    <property type="evidence" value="ECO:0007669"/>
    <property type="project" value="TreeGrafter"/>
</dbReference>
<feature type="compositionally biased region" description="Low complexity" evidence="9">
    <location>
        <begin position="79"/>
        <end position="91"/>
    </location>
</feature>
<sequence length="591" mass="66134">MTRVKVLYDFSGEPNSSEISITVDEVLTVTNTDVGEGWWEGMNARGQRGLFPAAYVETIPEAPSLPVGGPPKMPPPPAVVSQGVSKSGSQQALGNRYDQTADDWGDQQDDWDDDWDDDNDTYSEIGPGSTAGAARANGQSQSLYQQQQQQQAASHQQQQHSAHSSYYANANLPPPPMGAGGDGDNMSLASVATTVGGGRRAAGTGKIFTKSGDNYLMGMPVPDVSEADRVHVLVMDQGIVWKPMRDAYSVSVDSPKKEKKFNGLKSFIAYQLTPSFNNVPVARRYKHFDWLHERLVEKFCLIPIPPLPDKQISGRYDEEFVEHRRVQLQEFVDWVCRHPVLSTCGVWMHFLTCTDEKKWKTGKRTAEKDPLVGTMFCASIFPPEKTLLQSLVEPQVDAAVQFVPQMDTAVKTLFAICGDQSKKFQVQWKKEYQRIGEGFSELARALAVDERRAATPLSLSSSVGQAAGVFINIGQLFGEQPKHDFIPFSDRLHIYRGLLAAWPDTLGEHRNATQKRKECERLTAEQKMENGQMQEVTRRVDVMSYALLAEMSHFREERDTHLKDTIRHFIGAQIEFYKSIVQKLEQAQSHF</sequence>
<comment type="subcellular location">
    <subcellularLocation>
        <location evidence="1">Cytoplasmic vesicle membrane</location>
    </subcellularLocation>
</comment>